<dbReference type="Gene3D" id="1.25.10.10">
    <property type="entry name" value="Leucine-rich Repeat Variant"/>
    <property type="match status" value="1"/>
</dbReference>
<dbReference type="InterPro" id="IPR011989">
    <property type="entry name" value="ARM-like"/>
</dbReference>
<evidence type="ECO:0000313" key="1">
    <source>
        <dbReference type="Proteomes" id="UP000504609"/>
    </source>
</evidence>
<dbReference type="RefSeq" id="XP_022939138.1">
    <property type="nucleotide sequence ID" value="XM_023083370.1"/>
</dbReference>
<organism evidence="1 2">
    <name type="scientific">Cucurbita moschata</name>
    <name type="common">Winter crookneck squash</name>
    <name type="synonym">Cucurbita pepo var. moschata</name>
    <dbReference type="NCBI Taxonomy" id="3662"/>
    <lineage>
        <taxon>Eukaryota</taxon>
        <taxon>Viridiplantae</taxon>
        <taxon>Streptophyta</taxon>
        <taxon>Embryophyta</taxon>
        <taxon>Tracheophyta</taxon>
        <taxon>Spermatophyta</taxon>
        <taxon>Magnoliopsida</taxon>
        <taxon>eudicotyledons</taxon>
        <taxon>Gunneridae</taxon>
        <taxon>Pentapetalae</taxon>
        <taxon>rosids</taxon>
        <taxon>fabids</taxon>
        <taxon>Cucurbitales</taxon>
        <taxon>Cucurbitaceae</taxon>
        <taxon>Cucurbiteae</taxon>
        <taxon>Cucurbita</taxon>
    </lineage>
</organism>
<dbReference type="GO" id="GO:0005783">
    <property type="term" value="C:endoplasmic reticulum"/>
    <property type="evidence" value="ECO:0007669"/>
    <property type="project" value="TreeGrafter"/>
</dbReference>
<evidence type="ECO:0000313" key="2">
    <source>
        <dbReference type="RefSeq" id="XP_022939138.1"/>
    </source>
</evidence>
<reference evidence="2" key="1">
    <citation type="submission" date="2025-08" db="UniProtKB">
        <authorList>
            <consortium name="RefSeq"/>
        </authorList>
    </citation>
    <scope>IDENTIFICATION</scope>
    <source>
        <tissue evidence="2">Young leaves</tissue>
    </source>
</reference>
<sequence length="136" mass="15328">MGILWLTNIDKNRKIITRDSLISEHPKNIDAIACTLLGDNVLQEPALNSILRITLRTSSTQEYFAVDYVFKCFCEKNSDGQTMLASTLIPQPQSMIHAPLEEDVNMSFGSMLLRSLTLSENNGDLEVMYILISREC</sequence>
<dbReference type="GO" id="GO:0005795">
    <property type="term" value="C:Golgi stack"/>
    <property type="evidence" value="ECO:0007669"/>
    <property type="project" value="TreeGrafter"/>
</dbReference>
<dbReference type="AlphaFoldDB" id="A0A6J1FKU4"/>
<dbReference type="Proteomes" id="UP000504609">
    <property type="component" value="Unplaced"/>
</dbReference>
<dbReference type="GO" id="GO:0006888">
    <property type="term" value="P:endoplasmic reticulum to Golgi vesicle-mediated transport"/>
    <property type="evidence" value="ECO:0007669"/>
    <property type="project" value="TreeGrafter"/>
</dbReference>
<dbReference type="GO" id="GO:0012507">
    <property type="term" value="C:ER to Golgi transport vesicle membrane"/>
    <property type="evidence" value="ECO:0007669"/>
    <property type="project" value="TreeGrafter"/>
</dbReference>
<proteinExistence type="predicted"/>
<dbReference type="InterPro" id="IPR024095">
    <property type="entry name" value="Vesicle_P115"/>
</dbReference>
<keyword evidence="1" id="KW-1185">Reference proteome</keyword>
<dbReference type="GO" id="GO:0006886">
    <property type="term" value="P:intracellular protein transport"/>
    <property type="evidence" value="ECO:0007669"/>
    <property type="project" value="TreeGrafter"/>
</dbReference>
<dbReference type="PANTHER" id="PTHR10013">
    <property type="entry name" value="GENERAL VESICULAR TRANSPORT FACTOR P115"/>
    <property type="match status" value="1"/>
</dbReference>
<name>A0A6J1FKU4_CUCMO</name>
<gene>
    <name evidence="2" type="primary">LOC111445136</name>
</gene>
<accession>A0A6J1FKU4</accession>
<dbReference type="KEGG" id="cmos:111445136"/>
<protein>
    <submittedName>
        <fullName evidence="2">Golgin candidate 6-like</fullName>
    </submittedName>
</protein>
<dbReference type="GO" id="GO:0061025">
    <property type="term" value="P:membrane fusion"/>
    <property type="evidence" value="ECO:0007669"/>
    <property type="project" value="TreeGrafter"/>
</dbReference>
<dbReference type="PANTHER" id="PTHR10013:SF0">
    <property type="entry name" value="GENERAL VESICULAR TRANSPORT FACTOR P115"/>
    <property type="match status" value="1"/>
</dbReference>
<dbReference type="GO" id="GO:0048211">
    <property type="term" value="P:Golgi vesicle docking"/>
    <property type="evidence" value="ECO:0007669"/>
    <property type="project" value="TreeGrafter"/>
</dbReference>
<dbReference type="GeneID" id="111445136"/>